<organism evidence="1 2">
    <name type="scientific">Chitinivorax tropicus</name>
    <dbReference type="NCBI Taxonomy" id="714531"/>
    <lineage>
        <taxon>Bacteria</taxon>
        <taxon>Pseudomonadati</taxon>
        <taxon>Pseudomonadota</taxon>
        <taxon>Betaproteobacteria</taxon>
        <taxon>Chitinivorax</taxon>
    </lineage>
</organism>
<sequence>MDSLLNGSLCSEAKEWARTGASLVNCLIVARLAGHPDFEALVVELTDAFKKSIYSKTEPNMAEWDKLVAYLRTEVQPLA</sequence>
<reference evidence="1 2" key="1">
    <citation type="submission" date="2020-08" db="EMBL/GenBank/DDBJ databases">
        <title>Genomic Encyclopedia of Type Strains, Phase IV (KMG-IV): sequencing the most valuable type-strain genomes for metagenomic binning, comparative biology and taxonomic classification.</title>
        <authorList>
            <person name="Goeker M."/>
        </authorList>
    </citation>
    <scope>NUCLEOTIDE SEQUENCE [LARGE SCALE GENOMIC DNA]</scope>
    <source>
        <strain evidence="1 2">DSM 27165</strain>
    </source>
</reference>
<dbReference type="Proteomes" id="UP000575898">
    <property type="component" value="Unassembled WGS sequence"/>
</dbReference>
<keyword evidence="2" id="KW-1185">Reference proteome</keyword>
<dbReference type="AlphaFoldDB" id="A0A840MW89"/>
<evidence type="ECO:0000313" key="1">
    <source>
        <dbReference type="EMBL" id="MBB5020586.1"/>
    </source>
</evidence>
<name>A0A840MW89_9PROT</name>
<comment type="caution">
    <text evidence="1">The sequence shown here is derived from an EMBL/GenBank/DDBJ whole genome shotgun (WGS) entry which is preliminary data.</text>
</comment>
<dbReference type="RefSeq" id="WP_184041961.1">
    <property type="nucleotide sequence ID" value="NZ_JACHHY010000048.1"/>
</dbReference>
<protein>
    <submittedName>
        <fullName evidence="1">Uncharacterized protein</fullName>
    </submittedName>
</protein>
<gene>
    <name evidence="1" type="ORF">HNQ59_003907</name>
</gene>
<accession>A0A840MW89</accession>
<proteinExistence type="predicted"/>
<dbReference type="EMBL" id="JACHHY010000048">
    <property type="protein sequence ID" value="MBB5020586.1"/>
    <property type="molecule type" value="Genomic_DNA"/>
</dbReference>
<evidence type="ECO:0000313" key="2">
    <source>
        <dbReference type="Proteomes" id="UP000575898"/>
    </source>
</evidence>